<dbReference type="Proteomes" id="UP001152798">
    <property type="component" value="Chromosome 4"/>
</dbReference>
<gene>
    <name evidence="1" type="ORF">NEZAVI_LOCUS8771</name>
</gene>
<protein>
    <submittedName>
        <fullName evidence="1">Uncharacterized protein</fullName>
    </submittedName>
</protein>
<organism evidence="1 2">
    <name type="scientific">Nezara viridula</name>
    <name type="common">Southern green stink bug</name>
    <name type="synonym">Cimex viridulus</name>
    <dbReference type="NCBI Taxonomy" id="85310"/>
    <lineage>
        <taxon>Eukaryota</taxon>
        <taxon>Metazoa</taxon>
        <taxon>Ecdysozoa</taxon>
        <taxon>Arthropoda</taxon>
        <taxon>Hexapoda</taxon>
        <taxon>Insecta</taxon>
        <taxon>Pterygota</taxon>
        <taxon>Neoptera</taxon>
        <taxon>Paraneoptera</taxon>
        <taxon>Hemiptera</taxon>
        <taxon>Heteroptera</taxon>
        <taxon>Panheteroptera</taxon>
        <taxon>Pentatomomorpha</taxon>
        <taxon>Pentatomoidea</taxon>
        <taxon>Pentatomidae</taxon>
        <taxon>Pentatominae</taxon>
        <taxon>Nezara</taxon>
    </lineage>
</organism>
<dbReference type="EMBL" id="OV725080">
    <property type="protein sequence ID" value="CAH1399290.1"/>
    <property type="molecule type" value="Genomic_DNA"/>
</dbReference>
<keyword evidence="2" id="KW-1185">Reference proteome</keyword>
<sequence length="140" mass="16172">MTPSALVGKQDNPFISQLDSHCRLQALLLFLLSPVDSIYCGSRLIAQFKVAKIPDDALEKVTTGRRLRFDLWFFEAIIPVPPSWPGLENIHFQILEKLLYFLAPEIPLSELSLRWRDHDDHYPSFKQRSEIPAPFSRPLK</sequence>
<accession>A0A9P0HC73</accession>
<dbReference type="AlphaFoldDB" id="A0A9P0HC73"/>
<proteinExistence type="predicted"/>
<reference evidence="1" key="1">
    <citation type="submission" date="2022-01" db="EMBL/GenBank/DDBJ databases">
        <authorList>
            <person name="King R."/>
        </authorList>
    </citation>
    <scope>NUCLEOTIDE SEQUENCE</scope>
</reference>
<evidence type="ECO:0000313" key="1">
    <source>
        <dbReference type="EMBL" id="CAH1399290.1"/>
    </source>
</evidence>
<name>A0A9P0HC73_NEZVI</name>
<evidence type="ECO:0000313" key="2">
    <source>
        <dbReference type="Proteomes" id="UP001152798"/>
    </source>
</evidence>